<name>A0A0W8FKK1_9ZZZZ</name>
<dbReference type="EMBL" id="LNQE01001064">
    <property type="protein sequence ID" value="KUG21403.1"/>
    <property type="molecule type" value="Genomic_DNA"/>
</dbReference>
<dbReference type="InterPro" id="IPR036188">
    <property type="entry name" value="FAD/NAD-bd_sf"/>
</dbReference>
<dbReference type="Gene3D" id="3.50.50.60">
    <property type="entry name" value="FAD/NAD(P)-binding domain"/>
    <property type="match status" value="2"/>
</dbReference>
<accession>A0A0W8FKK1</accession>
<proteinExistence type="predicted"/>
<protein>
    <submittedName>
        <fullName evidence="1">Uncharacterized protein</fullName>
    </submittedName>
</protein>
<gene>
    <name evidence="1" type="ORF">ASZ90_008837</name>
</gene>
<evidence type="ECO:0000313" key="1">
    <source>
        <dbReference type="EMBL" id="KUG21403.1"/>
    </source>
</evidence>
<dbReference type="SUPFAM" id="SSF51905">
    <property type="entry name" value="FAD/NAD(P)-binding domain"/>
    <property type="match status" value="1"/>
</dbReference>
<reference evidence="1" key="1">
    <citation type="journal article" date="2015" name="Proc. Natl. Acad. Sci. U.S.A.">
        <title>Networks of energetic and metabolic interactions define dynamics in microbial communities.</title>
        <authorList>
            <person name="Embree M."/>
            <person name="Liu J.K."/>
            <person name="Al-Bassam M.M."/>
            <person name="Zengler K."/>
        </authorList>
    </citation>
    <scope>NUCLEOTIDE SEQUENCE</scope>
</reference>
<dbReference type="AlphaFoldDB" id="A0A0W8FKK1"/>
<organism evidence="1">
    <name type="scientific">hydrocarbon metagenome</name>
    <dbReference type="NCBI Taxonomy" id="938273"/>
    <lineage>
        <taxon>unclassified sequences</taxon>
        <taxon>metagenomes</taxon>
        <taxon>ecological metagenomes</taxon>
    </lineage>
</organism>
<comment type="caution">
    <text evidence="1">The sequence shown here is derived from an EMBL/GenBank/DDBJ whole genome shotgun (WGS) entry which is preliminary data.</text>
</comment>
<sequence length="96" mass="9927">MEAIECDGEGLLLCCRDGEGACGIAADCLLVAIGREPCLDFLGSNLRLHRKDLVREGKLQIIGDAGNGIFRQAAIAAGDGVRAAMEIALKLGGSEA</sequence>